<keyword evidence="1" id="KW-0472">Membrane</keyword>
<keyword evidence="1" id="KW-0812">Transmembrane</keyword>
<gene>
    <name evidence="2" type="primary">spoIIM</name>
    <name evidence="2" type="ORF">XYCOK13_22350</name>
</gene>
<evidence type="ECO:0000313" key="2">
    <source>
        <dbReference type="EMBL" id="GIQ69411.1"/>
    </source>
</evidence>
<dbReference type="RefSeq" id="WP_308443021.1">
    <property type="nucleotide sequence ID" value="NZ_BOVK01000027.1"/>
</dbReference>
<evidence type="ECO:0000256" key="1">
    <source>
        <dbReference type="SAM" id="Phobius"/>
    </source>
</evidence>
<keyword evidence="3" id="KW-1185">Reference proteome</keyword>
<feature type="transmembrane region" description="Helical" evidence="1">
    <location>
        <begin position="107"/>
        <end position="131"/>
    </location>
</feature>
<dbReference type="Proteomes" id="UP000677918">
    <property type="component" value="Unassembled WGS sequence"/>
</dbReference>
<protein>
    <submittedName>
        <fullName evidence="2">Stage II sporulation protein M</fullName>
    </submittedName>
</protein>
<organism evidence="2 3">
    <name type="scientific">Xylanibacillus composti</name>
    <dbReference type="NCBI Taxonomy" id="1572762"/>
    <lineage>
        <taxon>Bacteria</taxon>
        <taxon>Bacillati</taxon>
        <taxon>Bacillota</taxon>
        <taxon>Bacilli</taxon>
        <taxon>Bacillales</taxon>
        <taxon>Paenibacillaceae</taxon>
        <taxon>Xylanibacillus</taxon>
    </lineage>
</organism>
<dbReference type="PIRSF" id="PIRSF038973">
    <property type="entry name" value="SpoIIM"/>
    <property type="match status" value="1"/>
</dbReference>
<dbReference type="EMBL" id="BOVK01000027">
    <property type="protein sequence ID" value="GIQ69411.1"/>
    <property type="molecule type" value="Genomic_DNA"/>
</dbReference>
<evidence type="ECO:0000313" key="3">
    <source>
        <dbReference type="Proteomes" id="UP000677918"/>
    </source>
</evidence>
<proteinExistence type="predicted"/>
<reference evidence="2" key="1">
    <citation type="submission" date="2021-04" db="EMBL/GenBank/DDBJ databases">
        <title>Draft genome sequence of Xylanibacillus composti strain K13.</title>
        <authorList>
            <person name="Uke A."/>
            <person name="Chhe C."/>
            <person name="Baramee S."/>
            <person name="Kosugi A."/>
        </authorList>
    </citation>
    <scope>NUCLEOTIDE SEQUENCE</scope>
    <source>
        <strain evidence="2">K13</strain>
    </source>
</reference>
<dbReference type="NCBIfam" id="TIGR02831">
    <property type="entry name" value="spo_II_M"/>
    <property type="match status" value="1"/>
</dbReference>
<accession>A0A8J4M3C9</accession>
<dbReference type="AlphaFoldDB" id="A0A8J4M3C9"/>
<feature type="transmembrane region" description="Helical" evidence="1">
    <location>
        <begin position="17"/>
        <end position="39"/>
    </location>
</feature>
<dbReference type="InterPro" id="IPR002798">
    <property type="entry name" value="SpoIIM-like"/>
</dbReference>
<dbReference type="Pfam" id="PF01944">
    <property type="entry name" value="SpoIIM"/>
    <property type="match status" value="1"/>
</dbReference>
<sequence length="214" mass="23473">MEIQYSLRQSIRDHMPLYVFVSVLFIMGIVFGALLVNALSLEQKQEVTRYLGSFFHSIEQGVVGDAGYSFKTALLGHLKWILLIWLLGLSVVGLPLIMVLDFLKGVLIGFTVGYLVAQLSWKGLLFALVSVAPQNLIMIPSVIIASVAGITFSLFLIKNRFLQRSAGSVKQQLASYAVTALALLACVFAVSLFEVFISPHLMAWVTPHLIAVSS</sequence>
<feature type="transmembrane region" description="Helical" evidence="1">
    <location>
        <begin position="80"/>
        <end position="100"/>
    </location>
</feature>
<dbReference type="InterPro" id="IPR014196">
    <property type="entry name" value="SpoIIM"/>
</dbReference>
<keyword evidence="1" id="KW-1133">Transmembrane helix</keyword>
<feature type="transmembrane region" description="Helical" evidence="1">
    <location>
        <begin position="173"/>
        <end position="197"/>
    </location>
</feature>
<name>A0A8J4M3C9_9BACL</name>
<feature type="transmembrane region" description="Helical" evidence="1">
    <location>
        <begin position="137"/>
        <end position="157"/>
    </location>
</feature>
<comment type="caution">
    <text evidence="2">The sequence shown here is derived from an EMBL/GenBank/DDBJ whole genome shotgun (WGS) entry which is preliminary data.</text>
</comment>